<dbReference type="InterPro" id="IPR036280">
    <property type="entry name" value="Multihaem_cyt_sf"/>
</dbReference>
<comment type="caution">
    <text evidence="3">The sequence shown here is derived from an EMBL/GenBank/DDBJ whole genome shotgun (WGS) entry which is preliminary data.</text>
</comment>
<feature type="chain" id="PRO_5035316874" evidence="1">
    <location>
        <begin position="24"/>
        <end position="155"/>
    </location>
</feature>
<gene>
    <name evidence="3" type="ORF">IFJ97_01220</name>
</gene>
<evidence type="ECO:0000259" key="2">
    <source>
        <dbReference type="Pfam" id="PF13435"/>
    </source>
</evidence>
<dbReference type="AlphaFoldDB" id="A0A8J6XY61"/>
<dbReference type="Pfam" id="PF13435">
    <property type="entry name" value="Cytochrome_C554"/>
    <property type="match status" value="1"/>
</dbReference>
<evidence type="ECO:0000313" key="4">
    <source>
        <dbReference type="Proteomes" id="UP000598633"/>
    </source>
</evidence>
<organism evidence="3 4">
    <name type="scientific">Candidatus Sulfomarinibacter kjeldsenii</name>
    <dbReference type="NCBI Taxonomy" id="2885994"/>
    <lineage>
        <taxon>Bacteria</taxon>
        <taxon>Pseudomonadati</taxon>
        <taxon>Acidobacteriota</taxon>
        <taxon>Thermoanaerobaculia</taxon>
        <taxon>Thermoanaerobaculales</taxon>
        <taxon>Candidatus Sulfomarinibacteraceae</taxon>
        <taxon>Candidatus Sulfomarinibacter</taxon>
    </lineage>
</organism>
<dbReference type="Proteomes" id="UP000598633">
    <property type="component" value="Unassembled WGS sequence"/>
</dbReference>
<keyword evidence="1" id="KW-0732">Signal</keyword>
<dbReference type="SUPFAM" id="SSF48695">
    <property type="entry name" value="Multiheme cytochromes"/>
    <property type="match status" value="1"/>
</dbReference>
<dbReference type="Gene3D" id="1.10.1130.10">
    <property type="entry name" value="Flavocytochrome C3, Chain A"/>
    <property type="match status" value="1"/>
</dbReference>
<sequence>MKRQILWIAIFLAVVAVSSSAFAGDHEYVGAAKCKMCHKVQYASWEGTKHAKATETAKAGTDREWSADCAKCHATNASEDLAGVQCEACHGAGADFKKMSIMKDRESAVSNGLVIPTQATCDGCHTGEDHATKKVMADELGNKEAIHDFKNPPGE</sequence>
<protein>
    <submittedName>
        <fullName evidence="3">Cytochrome c3 family protein</fullName>
    </submittedName>
</protein>
<feature type="signal peptide" evidence="1">
    <location>
        <begin position="1"/>
        <end position="23"/>
    </location>
</feature>
<dbReference type="EMBL" id="JACXWA010000015">
    <property type="protein sequence ID" value="MBD3869963.1"/>
    <property type="molecule type" value="Genomic_DNA"/>
</dbReference>
<evidence type="ECO:0000256" key="1">
    <source>
        <dbReference type="SAM" id="SignalP"/>
    </source>
</evidence>
<feature type="domain" description="Cytochrome c-552/4" evidence="2">
    <location>
        <begin position="33"/>
        <end position="91"/>
    </location>
</feature>
<accession>A0A8J6XY61</accession>
<dbReference type="InterPro" id="IPR023155">
    <property type="entry name" value="Cyt_c-552/4"/>
</dbReference>
<name>A0A8J6XY61_9BACT</name>
<evidence type="ECO:0000313" key="3">
    <source>
        <dbReference type="EMBL" id="MBD3869963.1"/>
    </source>
</evidence>
<reference evidence="3 4" key="1">
    <citation type="submission" date="2020-08" db="EMBL/GenBank/DDBJ databases">
        <title>Acidobacteriota in marine sediments use diverse sulfur dissimilation pathways.</title>
        <authorList>
            <person name="Wasmund K."/>
        </authorList>
    </citation>
    <scope>NUCLEOTIDE SEQUENCE [LARGE SCALE GENOMIC DNA]</scope>
    <source>
        <strain evidence="3">MAG AM3-A</strain>
    </source>
</reference>
<proteinExistence type="predicted"/>